<evidence type="ECO:0000259" key="2">
    <source>
        <dbReference type="Pfam" id="PF05170"/>
    </source>
</evidence>
<feature type="domain" description="AsmA" evidence="2">
    <location>
        <begin position="400"/>
        <end position="566"/>
    </location>
</feature>
<dbReference type="EMBL" id="FNBX01000007">
    <property type="protein sequence ID" value="SDF52994.1"/>
    <property type="molecule type" value="Genomic_DNA"/>
</dbReference>
<evidence type="ECO:0000313" key="3">
    <source>
        <dbReference type="EMBL" id="SDF52994.1"/>
    </source>
</evidence>
<feature type="region of interest" description="Disordered" evidence="1">
    <location>
        <begin position="69"/>
        <end position="90"/>
    </location>
</feature>
<dbReference type="RefSeq" id="WP_092153402.1">
    <property type="nucleotide sequence ID" value="NZ_FNBX01000007.1"/>
</dbReference>
<dbReference type="STRING" id="571438.SAMN05192586_10731"/>
<proteinExistence type="predicted"/>
<dbReference type="GO" id="GO:0090313">
    <property type="term" value="P:regulation of protein targeting to membrane"/>
    <property type="evidence" value="ECO:0007669"/>
    <property type="project" value="TreeGrafter"/>
</dbReference>
<evidence type="ECO:0000256" key="1">
    <source>
        <dbReference type="SAM" id="MobiDB-lite"/>
    </source>
</evidence>
<dbReference type="InterPro" id="IPR052894">
    <property type="entry name" value="AsmA-related"/>
</dbReference>
<dbReference type="AlphaFoldDB" id="A0A1G7LUF4"/>
<organism evidence="3 4">
    <name type="scientific">Desulfovibrio legallii</name>
    <dbReference type="NCBI Taxonomy" id="571438"/>
    <lineage>
        <taxon>Bacteria</taxon>
        <taxon>Pseudomonadati</taxon>
        <taxon>Thermodesulfobacteriota</taxon>
        <taxon>Desulfovibrionia</taxon>
        <taxon>Desulfovibrionales</taxon>
        <taxon>Desulfovibrionaceae</taxon>
        <taxon>Desulfovibrio</taxon>
    </lineage>
</organism>
<protein>
    <submittedName>
        <fullName evidence="3">AsmA protein</fullName>
    </submittedName>
</protein>
<dbReference type="PANTHER" id="PTHR30441">
    <property type="entry name" value="DUF748 DOMAIN-CONTAINING PROTEIN"/>
    <property type="match status" value="1"/>
</dbReference>
<name>A0A1G7LUF4_9BACT</name>
<reference evidence="4" key="1">
    <citation type="submission" date="2016-10" db="EMBL/GenBank/DDBJ databases">
        <authorList>
            <person name="Varghese N."/>
            <person name="Submissions S."/>
        </authorList>
    </citation>
    <scope>NUCLEOTIDE SEQUENCE [LARGE SCALE GENOMIC DNA]</scope>
    <source>
        <strain evidence="4">KHC7</strain>
    </source>
</reference>
<keyword evidence="4" id="KW-1185">Reference proteome</keyword>
<gene>
    <name evidence="3" type="ORF">SAMN05192586_10731</name>
</gene>
<dbReference type="Pfam" id="PF05170">
    <property type="entry name" value="AsmA"/>
    <property type="match status" value="1"/>
</dbReference>
<accession>A0A1G7LUF4</accession>
<dbReference type="OrthoDB" id="5450367at2"/>
<dbReference type="Proteomes" id="UP000199355">
    <property type="component" value="Unassembled WGS sequence"/>
</dbReference>
<sequence>MRKVLWAILALIILLAAAGAALLGRVDTAFVVRQIAAATARATGRPLVFVSAPHIAFFPPGVRFGEARWGEAPPPAGAETESPAPQPATGLSLTVKGGMAQLEWAALLRGRIVVREVRLDAPVLRLGAAALAPGDARKNDGAAPDPAAAQKPLALPAALPVELDRLVLRQGSVLWTDAAGRTARLEDLNVSLEQLRSDAEATLQCDFAFSLPQGFAFAAAPAAAAPDKAARPGPDGSAAPLTGTLALSAKLRYAPPELRFRQTSVTVTPLGGHLPEKAGPLQLAAEGALRLDPAQGPQLRLDKARLTTPQAHVEARGTAGFAPLSAAVDLEFEAAPRRLAAIWGRPLTPAPAGGKDALAGAARVVYAADALDIPRLTARLDAAALTGAARLRLHADGPLELKADLHADVLDLNALPLPAATAPAAPAPAAEAAGNNAAAAAHERRAAADRAALPGLDLHLAADRLRYDGLTLRAVRLALKGSAGRYALTEAAADLETGGAVRATGNVDLPGRRCALKGTAAAVRLGPLLQALGQGSSVDGLADLRADLRGDCASAAALSSSLTGEGLLEIRRLRPGGAASQPIPGLVGKRALVPETFDLVRAPFTVKEGLLVARPVTVTAKDFNAKGEAALSLPRQHLDAGAEVRTLGLAVPVVIKGPLQHLSYGVDPRFALDVAGKLPGVLLDTGGKAGAAGGEAVKGAGGLLRQLLGK</sequence>
<dbReference type="PANTHER" id="PTHR30441:SF4">
    <property type="entry name" value="PROTEIN ASMA"/>
    <property type="match status" value="1"/>
</dbReference>
<dbReference type="GO" id="GO:0005886">
    <property type="term" value="C:plasma membrane"/>
    <property type="evidence" value="ECO:0007669"/>
    <property type="project" value="TreeGrafter"/>
</dbReference>
<evidence type="ECO:0000313" key="4">
    <source>
        <dbReference type="Proteomes" id="UP000199355"/>
    </source>
</evidence>
<dbReference type="InterPro" id="IPR007844">
    <property type="entry name" value="AsmA"/>
</dbReference>